<keyword evidence="3" id="KW-1185">Reference proteome</keyword>
<proteinExistence type="predicted"/>
<dbReference type="EMBL" id="JAKCXM010000025">
    <property type="protein sequence ID" value="KAJ0407090.1"/>
    <property type="molecule type" value="Genomic_DNA"/>
</dbReference>
<comment type="caution">
    <text evidence="2">The sequence shown here is derived from an EMBL/GenBank/DDBJ whole genome shotgun (WGS) entry which is preliminary data.</text>
</comment>
<reference evidence="2" key="1">
    <citation type="submission" date="2021-12" db="EMBL/GenBank/DDBJ databases">
        <title>Prjna785345.</title>
        <authorList>
            <person name="Rujirawat T."/>
            <person name="Krajaejun T."/>
        </authorList>
    </citation>
    <scope>NUCLEOTIDE SEQUENCE</scope>
    <source>
        <strain evidence="2">Pi057C3</strain>
    </source>
</reference>
<name>A0AAD5LRA8_PYTIN</name>
<evidence type="ECO:0000313" key="3">
    <source>
        <dbReference type="Proteomes" id="UP001209570"/>
    </source>
</evidence>
<gene>
    <name evidence="2" type="ORF">P43SY_005363</name>
</gene>
<sequence>MAARPASAAVERSAVDDDRVGDGASVELYDEFFFPRVAVTSSLVLLDPSSGGSGESGGSDDAVLEFV</sequence>
<organism evidence="2 3">
    <name type="scientific">Pythium insidiosum</name>
    <name type="common">Pythiosis disease agent</name>
    <dbReference type="NCBI Taxonomy" id="114742"/>
    <lineage>
        <taxon>Eukaryota</taxon>
        <taxon>Sar</taxon>
        <taxon>Stramenopiles</taxon>
        <taxon>Oomycota</taxon>
        <taxon>Peronosporomycetes</taxon>
        <taxon>Pythiales</taxon>
        <taxon>Pythiaceae</taxon>
        <taxon>Pythium</taxon>
    </lineage>
</organism>
<evidence type="ECO:0000313" key="2">
    <source>
        <dbReference type="EMBL" id="KAJ0407090.1"/>
    </source>
</evidence>
<evidence type="ECO:0000256" key="1">
    <source>
        <dbReference type="SAM" id="MobiDB-lite"/>
    </source>
</evidence>
<feature type="region of interest" description="Disordered" evidence="1">
    <location>
        <begin position="48"/>
        <end position="67"/>
    </location>
</feature>
<dbReference type="Proteomes" id="UP001209570">
    <property type="component" value="Unassembled WGS sequence"/>
</dbReference>
<dbReference type="AlphaFoldDB" id="A0AAD5LRA8"/>
<protein>
    <submittedName>
        <fullName evidence="2">Uncharacterized protein</fullName>
    </submittedName>
</protein>
<accession>A0AAD5LRA8</accession>